<dbReference type="Proteomes" id="UP000747542">
    <property type="component" value="Unassembled WGS sequence"/>
</dbReference>
<comment type="caution">
    <text evidence="5">The sequence shown here is derived from an EMBL/GenBank/DDBJ whole genome shotgun (WGS) entry which is preliminary data.</text>
</comment>
<dbReference type="InterPro" id="IPR011430">
    <property type="entry name" value="UTP20_N"/>
</dbReference>
<dbReference type="InterPro" id="IPR052575">
    <property type="entry name" value="SSU_processome_comp_20"/>
</dbReference>
<evidence type="ECO:0000313" key="5">
    <source>
        <dbReference type="EMBL" id="KAG7172232.1"/>
    </source>
</evidence>
<feature type="domain" description="U3 small nucleolar RNA-associated protein 20 N-terminal" evidence="2">
    <location>
        <begin position="963"/>
        <end position="1591"/>
    </location>
</feature>
<dbReference type="Pfam" id="PF23099">
    <property type="entry name" value="UTP20_C"/>
    <property type="match status" value="1"/>
</dbReference>
<dbReference type="EMBL" id="JAHLQT010011563">
    <property type="protein sequence ID" value="KAG7172232.1"/>
    <property type="molecule type" value="Genomic_DNA"/>
</dbReference>
<dbReference type="PANTHER" id="PTHR17695">
    <property type="entry name" value="SMALL SUBUNIT PROCESSOME COMPONENT 20 HOMOLOG"/>
    <property type="match status" value="1"/>
</dbReference>
<sequence>MKEKPQRQAHKTTNTFTFRGFGEKVRALRVSARKFLLQRPQTEDGENVSIFYQTLIKCRELNLTEAFQAFQNDLGGDIQTTVQLIHQEEHVAQCLAEHLAIPRSMALQSLLNLLVAFANDIPQEFYQRHFYNFLPKLVAHLSTKDPEQIEGVFLCAVSLFVVLQKYLRDDLYELYHVHQYAALLSSKRPWYINELAAQSLSFLVRKLPNKKSFLGMAFRKLKKDGSQVQGLGRVIATMIKSDVTQRLHSATPQLLTLILDLLGDEEIPAGPALQTISYAVTNIASHVTTQHTDKSTKWQVLWQEDATMVWPILWNTIDALVPRTGSSDASCHHLHSILQVVQILVTYKQGSLLVNLPDSIRHCTALTQTPLPDDVGSTVFNIVANLLTTPHHQISTTTLHKAASMLLTSHHSHFVKFNFIKQLLENARFDTELLPLLLQYLNNLVRTTEGEEIERDVLSMMGTLVLRKRPPCSTGAELSMWTKYPLDFTQNLPAVESNIEKSVPSLIEKKISGGLKEDLSNMEELLLCLLCLPHVSPLDYQDMTPYLTWILSDAVETLNDKTEKVIADDITVISKKKGKPKFEVLDFTRDLNIKYDIPLSARKILFLLGVLVEVMSHILTGEDFLAGLSQLQILGVLKQKKQYREDVHILRALDFHFTVASFEEDFDIMTESFFKDIYGVLAPALASANPQVRLLVTHIFSLFPVTLPTPPENLGVVENMFQIMLKAESVAVTPWEYKDRLRFLSMIDADHIMYHRPVSGTYDLAPLLFYLGQLYINYKDVWPPIIQAISSYAQVLPEELFWSLWFSRLKIVSHITCEVLHGKTVDPQEDLDFENEILLDVVHHLARHQGFTRVPLKPDHLNYRDLLWKAMKRFPDVCEARNRDLVPMFLKFLEDELFPADFTVAPIQDISVRDGTDTSVSADTNLDQSLEKKPDNNNKSPKTKSALQENKNDQTHHRKAPIKSLCEQLAVFSRFRNPRMLVQTKKLEKMYQEFLSHPSPGLQKLALDCIMTYNHRYLIPYKESLYNILDDQAFKNALTLFSIDGSEQSVLEEHRSDLMPVLMRILYGKMHFKTGSNSSGKAKISVRKAIVLRFLAGARESELSSFLELAFDVLMSHLEGTALDVVVRSREILNIQKVVPLSRLQGALTTLENIIEKIGNLLTGKVPFLLKIILYIVNVVSLLLERRTEIYERNISFLKHLRQQAQWRLSAFFQRFEDYCWSSEEIDAVFQAIVWPNLKRLPDEGISTPTPLLVLFQCWAENPRYFPLLAKYHEKDASLTPLPYIVKLLKHDKCSDSVAAVILNIVEKLLTLEDYNSASVKDGEKVAEPLPLISHTVQVERLYSRDGKIQQNYGTALLVPHLDGLLQSMKSLVTKLGKGQYVTQRDLNILTNLTEWVTNKSVSDDLLSLIIPLIVKKHIKKEDKISQLLVTCSYLLPVVDNGVQYLRQLISLFGCLESRQARGALCQAVSAIASVNQHFKYLADTAADLNAWNPKMVEEYDFERRLGAYQRLNEYCKNQQSLEMEFCQLLLYNNAFVICQVDDSSLKDLSSVCLTQMIDMFARLQPNQPNEFKQLMVDRFLPLIRLGLQSEKEGVRMEIISVLRYAVHTCHAHVDRLKDLHKLADEIEEDLDFFSNMGHIQRHRRARAMAKLAEKLNSGELVFMTETLTDYLMPMSVVYLFKETYASDDFLITSSVSCIGAFAKLLPWYPYQKMLRNYLSMLFKEDIKYLKLGVRVIDAVLDSFHEDVEELDIALRKKPFEKNLALQSVKKYNKQVAPKVTEKNPEDVEVKEEEESGSGTGDIISKPQKIYRALVNTIIPQIQRTLAAKTKADTEHKLNKSKYPEDNDIKRIPLAFALIKLLKKLPKKVLDANVNSVLMKMITFLKCKSSSIREEARNMLVKIMIELGGVYLPWLVNDLQCILTRGFQAHVLVYTLHAVLSQLRPVLTAEHVDRCMAQMIDICKEDILGVQAEEKEVNQITSKVKEARSDRGYDILCFTAEFISAESLRDIILPLKDVLANTQDKKIVNKMIRCLTEIANGLERNENITITQKSLFIYGILNERLPEITVDKAGAKVTKKKGIERPDSFLLQPEPKRARLNPKTSLRATAHVLIEFTLQFLCNLMKREKFVPKELEHQKLLDPYISVMAGCINSEYPEVSLQALKCVNWLIKFPLPSLKKQLKSICNQMFVILDKFSSPELAKGKIYDLVQLSFKTLAIIIKTVEFYMLSEEEVRVLLQYVEGNLEDNSQQQTAFVVLQAIIARKIDAYELHSLMKHVQVMSITCGRQYALNQARITYYTYLLTYPMKPKHVTANILHFLGNVSYTHEEGRLSASTMINTIVANFPIKLISKDLETKMWFKLSEQLLKDESKENITLLHKALKTLFQRSRRKQMLTELCMKLLEEEDSSVTSNLVAIQMAAKSLNAFLDVPVKLLPISLLSSVTPQIITLITPSRYCAQLSIESQPNDSENLDMNIHLRQMDTTLCALLEVLTKVVGAFISNPQWSNLVSEEMWDNIQGHLRYPHIQVRLSAASLVGRLLAAHPVEGETSPSLASSTARARSLVLDLCELLRTQASIGIPLLTQLSLTVVRNLIYLIRHSCKVSLVLKTSKLSDVEAESESTKAENILQGEDAVAPSAVWVIRRVGDMAYEELQNSGKEYTLVREALLNLMAGLVVAIGDKVKAPTLLTYMVKHLARELSDEHVPESLITRTREVAVLVKECVGLETYTRHLTAAQVVLSKKRWERRARDHQQQAVNPHLAMKKKKKKQEALKESKKRKIAERKGKAVKNKKMKLRDHVVVKG</sequence>
<name>A0A8J5TGT4_HOMAM</name>
<dbReference type="Pfam" id="PF20416">
    <property type="entry name" value="UTP20"/>
    <property type="match status" value="1"/>
</dbReference>
<feature type="region of interest" description="Disordered" evidence="1">
    <location>
        <begin position="1777"/>
        <end position="1801"/>
    </location>
</feature>
<evidence type="ECO:0000259" key="3">
    <source>
        <dbReference type="Pfam" id="PF20416"/>
    </source>
</evidence>
<dbReference type="GO" id="GO:0032040">
    <property type="term" value="C:small-subunit processome"/>
    <property type="evidence" value="ECO:0007669"/>
    <property type="project" value="TreeGrafter"/>
</dbReference>
<feature type="compositionally biased region" description="Polar residues" evidence="1">
    <location>
        <begin position="937"/>
        <end position="949"/>
    </location>
</feature>
<evidence type="ECO:0000259" key="2">
    <source>
        <dbReference type="Pfam" id="PF07539"/>
    </source>
</evidence>
<protein>
    <submittedName>
        <fullName evidence="5">Small subunit processome component 20-like</fullName>
    </submittedName>
</protein>
<evidence type="ECO:0000256" key="1">
    <source>
        <dbReference type="SAM" id="MobiDB-lite"/>
    </source>
</evidence>
<dbReference type="OrthoDB" id="360653at2759"/>
<reference evidence="5" key="1">
    <citation type="journal article" date="2021" name="Sci. Adv.">
        <title>The American lobster genome reveals insights on longevity, neural, and immune adaptations.</title>
        <authorList>
            <person name="Polinski J.M."/>
            <person name="Zimin A.V."/>
            <person name="Clark K.F."/>
            <person name="Kohn A.B."/>
            <person name="Sadowski N."/>
            <person name="Timp W."/>
            <person name="Ptitsyn A."/>
            <person name="Khanna P."/>
            <person name="Romanova D.Y."/>
            <person name="Williams P."/>
            <person name="Greenwood S.J."/>
            <person name="Moroz L.L."/>
            <person name="Walt D.R."/>
            <person name="Bodnar A.G."/>
        </authorList>
    </citation>
    <scope>NUCLEOTIDE SEQUENCE</scope>
    <source>
        <strain evidence="5">GMGI-L3</strain>
    </source>
</reference>
<feature type="region of interest" description="Disordered" evidence="1">
    <location>
        <begin position="2748"/>
        <end position="2803"/>
    </location>
</feature>
<feature type="domain" description="U3 small nucleolar RNA-associated protein 20 C-terminal" evidence="4">
    <location>
        <begin position="2472"/>
        <end position="2781"/>
    </location>
</feature>
<dbReference type="InterPro" id="IPR057525">
    <property type="entry name" value="UTP20_C"/>
</dbReference>
<proteinExistence type="predicted"/>
<keyword evidence="6" id="KW-1185">Reference proteome</keyword>
<evidence type="ECO:0000259" key="4">
    <source>
        <dbReference type="Pfam" id="PF23099"/>
    </source>
</evidence>
<gene>
    <name evidence="5" type="primary">UTP20-L</name>
    <name evidence="5" type="ORF">Hamer_G009581</name>
</gene>
<organism evidence="5 6">
    <name type="scientific">Homarus americanus</name>
    <name type="common">American lobster</name>
    <dbReference type="NCBI Taxonomy" id="6706"/>
    <lineage>
        <taxon>Eukaryota</taxon>
        <taxon>Metazoa</taxon>
        <taxon>Ecdysozoa</taxon>
        <taxon>Arthropoda</taxon>
        <taxon>Crustacea</taxon>
        <taxon>Multicrustacea</taxon>
        <taxon>Malacostraca</taxon>
        <taxon>Eumalacostraca</taxon>
        <taxon>Eucarida</taxon>
        <taxon>Decapoda</taxon>
        <taxon>Pleocyemata</taxon>
        <taxon>Astacidea</taxon>
        <taxon>Nephropoidea</taxon>
        <taxon>Nephropidae</taxon>
        <taxon>Homarus</taxon>
    </lineage>
</organism>
<feature type="domain" description="U3 small nucleolar RNA-associated protein 20" evidence="3">
    <location>
        <begin position="1844"/>
        <end position="2060"/>
    </location>
</feature>
<dbReference type="InterPro" id="IPR046523">
    <property type="entry name" value="UTP20_dom"/>
</dbReference>
<dbReference type="PANTHER" id="PTHR17695:SF11">
    <property type="entry name" value="SMALL SUBUNIT PROCESSOME COMPONENT 20 HOMOLOG"/>
    <property type="match status" value="1"/>
</dbReference>
<dbReference type="Pfam" id="PF07539">
    <property type="entry name" value="UTP20_N"/>
    <property type="match status" value="1"/>
</dbReference>
<evidence type="ECO:0000313" key="6">
    <source>
        <dbReference type="Proteomes" id="UP000747542"/>
    </source>
</evidence>
<feature type="region of interest" description="Disordered" evidence="1">
    <location>
        <begin position="916"/>
        <end position="959"/>
    </location>
</feature>
<dbReference type="GO" id="GO:0030686">
    <property type="term" value="C:90S preribosome"/>
    <property type="evidence" value="ECO:0007669"/>
    <property type="project" value="TreeGrafter"/>
</dbReference>
<feature type="compositionally biased region" description="Polar residues" evidence="1">
    <location>
        <begin position="917"/>
        <end position="928"/>
    </location>
</feature>
<accession>A0A8J5TGT4</accession>
<feature type="compositionally biased region" description="Basic residues" evidence="1">
    <location>
        <begin position="2775"/>
        <end position="2795"/>
    </location>
</feature>